<dbReference type="PANTHER" id="PTHR43355:SF2">
    <property type="entry name" value="FLAVIN REDUCTASE (NADPH)"/>
    <property type="match status" value="1"/>
</dbReference>
<dbReference type="Proteomes" id="UP001138661">
    <property type="component" value="Unassembled WGS sequence"/>
</dbReference>
<accession>A0A9X1FUI6</accession>
<feature type="domain" description="NAD(P)-binding" evidence="1">
    <location>
        <begin position="7"/>
        <end position="198"/>
    </location>
</feature>
<dbReference type="Pfam" id="PF13460">
    <property type="entry name" value="NAD_binding_10"/>
    <property type="match status" value="1"/>
</dbReference>
<name>A0A9X1FUI6_9RHOB</name>
<keyword evidence="3" id="KW-1185">Reference proteome</keyword>
<proteinExistence type="predicted"/>
<dbReference type="InterPro" id="IPR016040">
    <property type="entry name" value="NAD(P)-bd_dom"/>
</dbReference>
<dbReference type="PANTHER" id="PTHR43355">
    <property type="entry name" value="FLAVIN REDUCTASE (NADPH)"/>
    <property type="match status" value="1"/>
</dbReference>
<dbReference type="EMBL" id="JAHXDN010000002">
    <property type="protein sequence ID" value="MBW4707644.1"/>
    <property type="molecule type" value="Genomic_DNA"/>
</dbReference>
<dbReference type="GO" id="GO:0016646">
    <property type="term" value="F:oxidoreductase activity, acting on the CH-NH group of donors, NAD or NADP as acceptor"/>
    <property type="evidence" value="ECO:0007669"/>
    <property type="project" value="TreeGrafter"/>
</dbReference>
<sequence>MKIIVFGARGDVGSRVVKEALSRHHAVTGVVRNERQVSTLPDGATPQVADAAATAVIREMMAEHDVAISAIRPPDGQEDALVPLTRSILDAAANAAKRVVIVGGAASLKMPDNSGNTVLTAPDFLPDSVVPIARACQAQYELCLSEGRAAWAYLCPPAMLTPGVRTGHYRRGNDALLVSPEGTSAISMEDFAVALIDEVETPLHVRARFTVAA</sequence>
<protein>
    <submittedName>
        <fullName evidence="2">NAD(P)H-binding protein</fullName>
    </submittedName>
</protein>
<gene>
    <name evidence="2" type="ORF">KX928_07580</name>
</gene>
<evidence type="ECO:0000313" key="2">
    <source>
        <dbReference type="EMBL" id="MBW4707644.1"/>
    </source>
</evidence>
<reference evidence="2" key="1">
    <citation type="submission" date="2021-07" db="EMBL/GenBank/DDBJ databases">
        <title>Roseobacter insulae sp. nov., isolated from a tidal flat.</title>
        <authorList>
            <person name="Park S."/>
            <person name="Yoon J.-H."/>
        </authorList>
    </citation>
    <scope>NUCLEOTIDE SEQUENCE</scope>
    <source>
        <strain evidence="2">YSTF-M11</strain>
    </source>
</reference>
<dbReference type="AlphaFoldDB" id="A0A9X1FUI6"/>
<dbReference type="RefSeq" id="WP_219500692.1">
    <property type="nucleotide sequence ID" value="NZ_JAHXDN010000002.1"/>
</dbReference>
<organism evidence="2 3">
    <name type="scientific">Roseobacter insulae</name>
    <dbReference type="NCBI Taxonomy" id="2859783"/>
    <lineage>
        <taxon>Bacteria</taxon>
        <taxon>Pseudomonadati</taxon>
        <taxon>Pseudomonadota</taxon>
        <taxon>Alphaproteobacteria</taxon>
        <taxon>Rhodobacterales</taxon>
        <taxon>Roseobacteraceae</taxon>
        <taxon>Roseobacter</taxon>
    </lineage>
</organism>
<evidence type="ECO:0000313" key="3">
    <source>
        <dbReference type="Proteomes" id="UP001138661"/>
    </source>
</evidence>
<evidence type="ECO:0000259" key="1">
    <source>
        <dbReference type="Pfam" id="PF13460"/>
    </source>
</evidence>
<dbReference type="InterPro" id="IPR051606">
    <property type="entry name" value="Polyketide_Oxido-like"/>
</dbReference>
<comment type="caution">
    <text evidence="2">The sequence shown here is derived from an EMBL/GenBank/DDBJ whole genome shotgun (WGS) entry which is preliminary data.</text>
</comment>